<gene>
    <name evidence="1" type="ORF">GCM10010470_53320</name>
</gene>
<proteinExistence type="predicted"/>
<keyword evidence="2" id="KW-1185">Reference proteome</keyword>
<reference evidence="1 2" key="1">
    <citation type="journal article" date="2019" name="Int. J. Syst. Evol. Microbiol.">
        <title>The Global Catalogue of Microorganisms (GCM) 10K type strain sequencing project: providing services to taxonomists for standard genome sequencing and annotation.</title>
        <authorList>
            <consortium name="The Broad Institute Genomics Platform"/>
            <consortium name="The Broad Institute Genome Sequencing Center for Infectious Disease"/>
            <person name="Wu L."/>
            <person name="Ma J."/>
        </authorList>
    </citation>
    <scope>NUCLEOTIDE SEQUENCE [LARGE SCALE GENOMIC DNA]</scope>
    <source>
        <strain evidence="1 2">JCM 9383</strain>
    </source>
</reference>
<protein>
    <submittedName>
        <fullName evidence="1">Uncharacterized protein</fullName>
    </submittedName>
</protein>
<organism evidence="1 2">
    <name type="scientific">Saccharopolyspora taberi</name>
    <dbReference type="NCBI Taxonomy" id="60895"/>
    <lineage>
        <taxon>Bacteria</taxon>
        <taxon>Bacillati</taxon>
        <taxon>Actinomycetota</taxon>
        <taxon>Actinomycetes</taxon>
        <taxon>Pseudonocardiales</taxon>
        <taxon>Pseudonocardiaceae</taxon>
        <taxon>Saccharopolyspora</taxon>
    </lineage>
</organism>
<evidence type="ECO:0000313" key="1">
    <source>
        <dbReference type="EMBL" id="GAA2811297.1"/>
    </source>
</evidence>
<name>A0ABN3VK81_9PSEU</name>
<dbReference type="RefSeq" id="WP_344684276.1">
    <property type="nucleotide sequence ID" value="NZ_BAAAUX010000023.1"/>
</dbReference>
<evidence type="ECO:0000313" key="2">
    <source>
        <dbReference type="Proteomes" id="UP001500979"/>
    </source>
</evidence>
<sequence length="203" mass="22173">MQNTDWKLKTPPDTEVAVGEDVLAMRVPLVRVVRGDAGEWSFHGPGEDVGATKTTVLGAVVAAWPHVAALGDLQPGTTAVWSWSQHGWIGEFECRCGECEQPVAADLDRRTWPSDLHPHHIVSVEQTALSGQVVLADIISTEGGIALLGPGDHRRTSDKMTPVAVANVIRRWPHTMHALRSLNEGRGMRWNDSGLAWHEYVIA</sequence>
<dbReference type="EMBL" id="BAAAUX010000023">
    <property type="protein sequence ID" value="GAA2811297.1"/>
    <property type="molecule type" value="Genomic_DNA"/>
</dbReference>
<dbReference type="Proteomes" id="UP001500979">
    <property type="component" value="Unassembled WGS sequence"/>
</dbReference>
<comment type="caution">
    <text evidence="1">The sequence shown here is derived from an EMBL/GenBank/DDBJ whole genome shotgun (WGS) entry which is preliminary data.</text>
</comment>
<accession>A0ABN3VK81</accession>